<protein>
    <submittedName>
        <fullName evidence="1">Uncharacterized protein</fullName>
    </submittedName>
</protein>
<keyword evidence="2" id="KW-1185">Reference proteome</keyword>
<accession>B9SID7</accession>
<evidence type="ECO:0000313" key="1">
    <source>
        <dbReference type="EMBL" id="EEF36592.1"/>
    </source>
</evidence>
<sequence length="107" mass="11808">MSSGWSIAIQSIRIVLTARNNLVFNNTQDSTKVISEAANHEFHEFQSVSMEEGNRIPHAPRSTMAADLNIDEDFIKVNFDAGCRSNIYWGSTGFLARNMQGALLGSS</sequence>
<dbReference type="Proteomes" id="UP000008311">
    <property type="component" value="Unassembled WGS sequence"/>
</dbReference>
<dbReference type="AlphaFoldDB" id="B9SID7"/>
<name>B9SID7_RICCO</name>
<dbReference type="InParanoid" id="B9SID7"/>
<proteinExistence type="predicted"/>
<gene>
    <name evidence="1" type="ORF">RCOM_1254420</name>
</gene>
<reference evidence="2" key="1">
    <citation type="journal article" date="2010" name="Nat. Biotechnol.">
        <title>Draft genome sequence of the oilseed species Ricinus communis.</title>
        <authorList>
            <person name="Chan A.P."/>
            <person name="Crabtree J."/>
            <person name="Zhao Q."/>
            <person name="Lorenzi H."/>
            <person name="Orvis J."/>
            <person name="Puiu D."/>
            <person name="Melake-Berhan A."/>
            <person name="Jones K.M."/>
            <person name="Redman J."/>
            <person name="Chen G."/>
            <person name="Cahoon E.B."/>
            <person name="Gedil M."/>
            <person name="Stanke M."/>
            <person name="Haas B.J."/>
            <person name="Wortman J.R."/>
            <person name="Fraser-Liggett C.M."/>
            <person name="Ravel J."/>
            <person name="Rabinowicz P.D."/>
        </authorList>
    </citation>
    <scope>NUCLEOTIDE SEQUENCE [LARGE SCALE GENOMIC DNA]</scope>
    <source>
        <strain evidence="2">cv. Hale</strain>
    </source>
</reference>
<dbReference type="EMBL" id="EQ973972">
    <property type="protein sequence ID" value="EEF36592.1"/>
    <property type="molecule type" value="Genomic_DNA"/>
</dbReference>
<organism evidence="1 2">
    <name type="scientific">Ricinus communis</name>
    <name type="common">Castor bean</name>
    <dbReference type="NCBI Taxonomy" id="3988"/>
    <lineage>
        <taxon>Eukaryota</taxon>
        <taxon>Viridiplantae</taxon>
        <taxon>Streptophyta</taxon>
        <taxon>Embryophyta</taxon>
        <taxon>Tracheophyta</taxon>
        <taxon>Spermatophyta</taxon>
        <taxon>Magnoliopsida</taxon>
        <taxon>eudicotyledons</taxon>
        <taxon>Gunneridae</taxon>
        <taxon>Pentapetalae</taxon>
        <taxon>rosids</taxon>
        <taxon>fabids</taxon>
        <taxon>Malpighiales</taxon>
        <taxon>Euphorbiaceae</taxon>
        <taxon>Acalyphoideae</taxon>
        <taxon>Acalypheae</taxon>
        <taxon>Ricinus</taxon>
    </lineage>
</organism>
<evidence type="ECO:0000313" key="2">
    <source>
        <dbReference type="Proteomes" id="UP000008311"/>
    </source>
</evidence>